<dbReference type="Proteomes" id="UP000072605">
    <property type="component" value="Unassembled WGS sequence"/>
</dbReference>
<protein>
    <submittedName>
        <fullName evidence="2">Uncharacterized protein</fullName>
    </submittedName>
</protein>
<feature type="transmembrane region" description="Helical" evidence="1">
    <location>
        <begin position="37"/>
        <end position="60"/>
    </location>
</feature>
<comment type="caution">
    <text evidence="2">The sequence shown here is derived from an EMBL/GenBank/DDBJ whole genome shotgun (WGS) entry which is preliminary data.</text>
</comment>
<organism evidence="2 3">
    <name type="scientific">Exiguobacterium indicum</name>
    <dbReference type="NCBI Taxonomy" id="296995"/>
    <lineage>
        <taxon>Bacteria</taxon>
        <taxon>Bacillati</taxon>
        <taxon>Bacillota</taxon>
        <taxon>Bacilli</taxon>
        <taxon>Bacillales</taxon>
        <taxon>Bacillales Family XII. Incertae Sedis</taxon>
        <taxon>Exiguobacterium</taxon>
    </lineage>
</organism>
<gene>
    <name evidence="2" type="ORF">RSA11_07645</name>
</gene>
<keyword evidence="1" id="KW-1133">Transmembrane helix</keyword>
<proteinExistence type="predicted"/>
<accession>A0AAW3MCJ1</accession>
<keyword evidence="1" id="KW-0472">Membrane</keyword>
<name>A0AAW3MCJ1_9BACL</name>
<keyword evidence="1" id="KW-0812">Transmembrane</keyword>
<evidence type="ECO:0000313" key="3">
    <source>
        <dbReference type="Proteomes" id="UP000072605"/>
    </source>
</evidence>
<reference evidence="2 3" key="1">
    <citation type="journal article" date="2016" name="Front. Microbiol.">
        <title>Genomic Resource of Rice Seed Associated Bacteria.</title>
        <authorList>
            <person name="Midha S."/>
            <person name="Bansal K."/>
            <person name="Sharma S."/>
            <person name="Kumar N."/>
            <person name="Patil P.P."/>
            <person name="Chaudhry V."/>
            <person name="Patil P.B."/>
        </authorList>
    </citation>
    <scope>NUCLEOTIDE SEQUENCE [LARGE SCALE GENOMIC DNA]</scope>
    <source>
        <strain evidence="2 3">RSA11</strain>
    </source>
</reference>
<dbReference type="RefSeq" id="WP_058713555.1">
    <property type="nucleotide sequence ID" value="NZ_LDQV01000018.1"/>
</dbReference>
<evidence type="ECO:0000256" key="1">
    <source>
        <dbReference type="SAM" id="Phobius"/>
    </source>
</evidence>
<evidence type="ECO:0000313" key="2">
    <source>
        <dbReference type="EMBL" id="KTR27140.1"/>
    </source>
</evidence>
<dbReference type="AlphaFoldDB" id="A0AAW3MCJ1"/>
<sequence length="73" mass="8551">MWKALLFSSIWIGITMPLVLAVIFTLFEPLLTFDTSGILMLITMAIGAIADLYLATRIWTWIEHKMYKRKHYM</sequence>
<dbReference type="EMBL" id="LDQV01000018">
    <property type="protein sequence ID" value="KTR27140.1"/>
    <property type="molecule type" value="Genomic_DNA"/>
</dbReference>